<dbReference type="InterPro" id="IPR011071">
    <property type="entry name" value="Lyase_8-like_C"/>
</dbReference>
<dbReference type="Gene3D" id="1.50.10.100">
    <property type="entry name" value="Chondroitin AC/alginate lyase"/>
    <property type="match status" value="1"/>
</dbReference>
<dbReference type="SUPFAM" id="SSF49785">
    <property type="entry name" value="Galactose-binding domain-like"/>
    <property type="match status" value="1"/>
</dbReference>
<evidence type="ECO:0000256" key="4">
    <source>
        <dbReference type="SAM" id="SignalP"/>
    </source>
</evidence>
<name>A0ABS2NCF8_9BACI</name>
<evidence type="ECO:0000256" key="1">
    <source>
        <dbReference type="ARBA" id="ARBA00006699"/>
    </source>
</evidence>
<organism evidence="6 7">
    <name type="scientific">Rossellomorea pakistanensis</name>
    <dbReference type="NCBI Taxonomy" id="992288"/>
    <lineage>
        <taxon>Bacteria</taxon>
        <taxon>Bacillati</taxon>
        <taxon>Bacillota</taxon>
        <taxon>Bacilli</taxon>
        <taxon>Bacillales</taxon>
        <taxon>Bacillaceae</taxon>
        <taxon>Rossellomorea</taxon>
    </lineage>
</organism>
<dbReference type="PANTHER" id="PTHR38481:SF1">
    <property type="entry name" value="HYALURONATE LYASE"/>
    <property type="match status" value="1"/>
</dbReference>
<evidence type="ECO:0000256" key="2">
    <source>
        <dbReference type="ARBA" id="ARBA00022729"/>
    </source>
</evidence>
<dbReference type="InterPro" id="IPR011013">
    <property type="entry name" value="Gal_mutarotase_sf_dom"/>
</dbReference>
<feature type="chain" id="PRO_5047014976" evidence="4">
    <location>
        <begin position="32"/>
        <end position="1021"/>
    </location>
</feature>
<comment type="similarity">
    <text evidence="1">Belongs to the polysaccharide lyase 8 family.</text>
</comment>
<dbReference type="InterPro" id="IPR003159">
    <property type="entry name" value="Lyase_8_central_dom"/>
</dbReference>
<evidence type="ECO:0000256" key="3">
    <source>
        <dbReference type="ARBA" id="ARBA00023239"/>
    </source>
</evidence>
<dbReference type="InterPro" id="IPR038970">
    <property type="entry name" value="Lyase_8"/>
</dbReference>
<dbReference type="CDD" id="cd01083">
    <property type="entry name" value="GAG_Lyase"/>
    <property type="match status" value="1"/>
</dbReference>
<dbReference type="RefSeq" id="WP_205171692.1">
    <property type="nucleotide sequence ID" value="NZ_JAFBDZ010000002.1"/>
</dbReference>
<evidence type="ECO:0000313" key="7">
    <source>
        <dbReference type="Proteomes" id="UP001646157"/>
    </source>
</evidence>
<evidence type="ECO:0000259" key="5">
    <source>
        <dbReference type="PROSITE" id="PS50022"/>
    </source>
</evidence>
<sequence>MKTYKRLLGYSSMSLFLIILLAFTLNNSSQAAESNDYKKLRDKWVTKLTGGPTLNVEDPDIAQSVHNLTKNATHNWEDMNVSESRNYLWSDLSNNNDPFTITESYNRLRDMALAYTTKGSTVYENDKLKQDIVSGLDWLYENRYNESKSETGNWWHWEIGSPMALSDLLILMDEELSPKQKENYIKAIDRFVPDPTRRTNYWSLIETGANRIDKSLIVIKRGITEENEEKILQGQRALGQVFLYTTKGDGFYLDGSFIQHNNVAYNGSYGYVLIDHLADILYLLQDSPWKVTDPNLSNVYSWIRDSYEPLIFEGVMMDMVRGRAISREAWQDYRIGREMAATLLLLTKTSPQNEADYIKSMVKSWLDNADQFKNFYQNVKVNDISLIKELLSDKTTSAKEYGNFHKQFSAMDRVVHWGKGFAFGISMSSKRISNYELGNQENLRGWYTGQGMTYLYNEDITQYNDNFWPNIDHYRLPGTTSDGLTRKSGATSQSWVGGSSIDNLYGVVGMELDPTIKTEDGNQASTLKGKKSWFMFDDEIVALGSGISSSSGNKVETIVENRKLNEEGDNALTVDGEVQNSSLSWEETLQNVDWAHLEGTTKNADIGYYFPDTPNLTGTREERTNEWSLINKLPEFATYEPGTRNFLSLAIEHDKNPINDDYSYVLLPNKSTDQTSLYSQNPDINILSNTSDVQAVQEKKLGITAINFWGKSEIGTVSTEGPASVMMKEDGNQLKISVSDPTQNQGKVTVQFDHAAVSVLNKDENVNIVSMAPLVVEVFTSGSKGKTYSATFEYVPTVNELDEAINLGYQKGWITNNGVLQSLQATVNNIQKHQDSHKKVIKGLKTLENKVHEHKGKKIDSYFSDLLLKALSRLSGEKLKYDGPSDWAKNIAVNKNARASSSEVDYLSSDLAFDEDFSSRWSSNRTDNEWISVDLGDTYPIQKVNLHWEAAYAKKYKLQLSTDGENWEDVYFSESGDGGLDTITIPTQEARYVRMLGVERATKYGYSLFEFEVYQSNPFEM</sequence>
<dbReference type="EC" id="4.2.2.1" evidence="6"/>
<dbReference type="SUPFAM" id="SSF48230">
    <property type="entry name" value="Chondroitin AC/alginate lyase"/>
    <property type="match status" value="1"/>
</dbReference>
<dbReference type="InterPro" id="IPR004103">
    <property type="entry name" value="Lyase_8_C"/>
</dbReference>
<accession>A0ABS2NCF8</accession>
<keyword evidence="2 4" id="KW-0732">Signal</keyword>
<reference evidence="6 7" key="1">
    <citation type="submission" date="2021-01" db="EMBL/GenBank/DDBJ databases">
        <title>Genomic Encyclopedia of Type Strains, Phase IV (KMG-IV): sequencing the most valuable type-strain genomes for metagenomic binning, comparative biology and taxonomic classification.</title>
        <authorList>
            <person name="Goeker M."/>
        </authorList>
    </citation>
    <scope>NUCLEOTIDE SEQUENCE [LARGE SCALE GENOMIC DNA]</scope>
    <source>
        <strain evidence="6 7">DSM 24834</strain>
    </source>
</reference>
<comment type="caution">
    <text evidence="6">The sequence shown here is derived from an EMBL/GenBank/DDBJ whole genome shotgun (WGS) entry which is preliminary data.</text>
</comment>
<dbReference type="Pfam" id="PF22633">
    <property type="entry name" value="F5_F8_type_C_2"/>
    <property type="match status" value="1"/>
</dbReference>
<dbReference type="InterPro" id="IPR008979">
    <property type="entry name" value="Galactose-bd-like_sf"/>
</dbReference>
<gene>
    <name evidence="6" type="ORF">JOC86_002079</name>
</gene>
<dbReference type="Proteomes" id="UP001646157">
    <property type="component" value="Unassembled WGS sequence"/>
</dbReference>
<keyword evidence="7" id="KW-1185">Reference proteome</keyword>
<dbReference type="GO" id="GO:0030340">
    <property type="term" value="F:hyaluronate lyase activity"/>
    <property type="evidence" value="ECO:0007669"/>
    <property type="project" value="UniProtKB-EC"/>
</dbReference>
<dbReference type="SUPFAM" id="SSF74650">
    <property type="entry name" value="Galactose mutarotase-like"/>
    <property type="match status" value="1"/>
</dbReference>
<dbReference type="InterPro" id="IPR000421">
    <property type="entry name" value="FA58C"/>
</dbReference>
<dbReference type="SUPFAM" id="SSF49863">
    <property type="entry name" value="Hyaluronate lyase-like, C-terminal domain"/>
    <property type="match status" value="1"/>
</dbReference>
<dbReference type="Gene3D" id="2.60.220.10">
    <property type="entry name" value="Polysaccharide lyase family 8-like, C-terminal"/>
    <property type="match status" value="1"/>
</dbReference>
<dbReference type="Pfam" id="PF02884">
    <property type="entry name" value="Lyase_8_C"/>
    <property type="match status" value="1"/>
</dbReference>
<dbReference type="Gene3D" id="2.70.98.10">
    <property type="match status" value="1"/>
</dbReference>
<evidence type="ECO:0000313" key="6">
    <source>
        <dbReference type="EMBL" id="MBM7585537.1"/>
    </source>
</evidence>
<feature type="domain" description="F5/8 type C" evidence="5">
    <location>
        <begin position="881"/>
        <end position="1016"/>
    </location>
</feature>
<dbReference type="InterPro" id="IPR012970">
    <property type="entry name" value="Lyase_8_alpha_N"/>
</dbReference>
<protein>
    <submittedName>
        <fullName evidence="6">Hyaluronate lyase</fullName>
        <ecNumber evidence="6">4.2.2.1</ecNumber>
    </submittedName>
</protein>
<proteinExistence type="inferred from homology"/>
<dbReference type="InterPro" id="IPR014718">
    <property type="entry name" value="GH-type_carb-bd"/>
</dbReference>
<keyword evidence="3 6" id="KW-0456">Lyase</keyword>
<dbReference type="InterPro" id="IPR008929">
    <property type="entry name" value="Chondroitin_lyas"/>
</dbReference>
<dbReference type="EMBL" id="JAFBDZ010000002">
    <property type="protein sequence ID" value="MBM7585537.1"/>
    <property type="molecule type" value="Genomic_DNA"/>
</dbReference>
<dbReference type="PROSITE" id="PS50022">
    <property type="entry name" value="FA58C_3"/>
    <property type="match status" value="1"/>
</dbReference>
<dbReference type="Pfam" id="PF08124">
    <property type="entry name" value="Lyase_8_N"/>
    <property type="match status" value="1"/>
</dbReference>
<dbReference type="Gene3D" id="2.60.120.260">
    <property type="entry name" value="Galactose-binding domain-like"/>
    <property type="match status" value="1"/>
</dbReference>
<feature type="signal peptide" evidence="4">
    <location>
        <begin position="1"/>
        <end position="31"/>
    </location>
</feature>
<dbReference type="PANTHER" id="PTHR38481">
    <property type="entry name" value="HYALURONATE LYASE"/>
    <property type="match status" value="1"/>
</dbReference>
<dbReference type="Pfam" id="PF02278">
    <property type="entry name" value="Lyase_8"/>
    <property type="match status" value="1"/>
</dbReference>